<evidence type="ECO:0000256" key="3">
    <source>
        <dbReference type="ARBA" id="ARBA00022525"/>
    </source>
</evidence>
<keyword evidence="5" id="KW-0677">Repeat</keyword>
<dbReference type="Gene3D" id="3.30.60.30">
    <property type="match status" value="3"/>
</dbReference>
<evidence type="ECO:0000256" key="1">
    <source>
        <dbReference type="ARBA" id="ARBA00004613"/>
    </source>
</evidence>
<keyword evidence="11" id="KW-1185">Reference proteome</keyword>
<evidence type="ECO:0000256" key="6">
    <source>
        <dbReference type="ARBA" id="ARBA00022900"/>
    </source>
</evidence>
<evidence type="ECO:0000256" key="9">
    <source>
        <dbReference type="SAM" id="SignalP"/>
    </source>
</evidence>
<feature type="domain" description="Kazal-like" evidence="10">
    <location>
        <begin position="101"/>
        <end position="140"/>
    </location>
</feature>
<dbReference type="PRINTS" id="PR00290">
    <property type="entry name" value="KAZALINHBTR"/>
</dbReference>
<keyword evidence="7" id="KW-1015">Disulfide bond</keyword>
<reference evidence="12" key="1">
    <citation type="submission" date="2025-08" db="UniProtKB">
        <authorList>
            <consortium name="RefSeq"/>
        </authorList>
    </citation>
    <scope>IDENTIFICATION</scope>
    <source>
        <tissue evidence="12">Blood</tissue>
    </source>
</reference>
<keyword evidence="3" id="KW-0964">Secreted</keyword>
<feature type="signal peptide" evidence="9">
    <location>
        <begin position="1"/>
        <end position="24"/>
    </location>
</feature>
<feature type="domain" description="Kazal-like" evidence="10">
    <location>
        <begin position="24"/>
        <end position="84"/>
    </location>
</feature>
<dbReference type="InterPro" id="IPR001239">
    <property type="entry name" value="Prot_inh_Kazal-m"/>
</dbReference>
<dbReference type="PROSITE" id="PS51465">
    <property type="entry name" value="KAZAL_2"/>
    <property type="match status" value="3"/>
</dbReference>
<keyword evidence="6" id="KW-0722">Serine protease inhibitor</keyword>
<dbReference type="SUPFAM" id="SSF100895">
    <property type="entry name" value="Kazal-type serine protease inhibitors"/>
    <property type="match status" value="3"/>
</dbReference>
<dbReference type="InterPro" id="IPR002350">
    <property type="entry name" value="Kazal_dom"/>
</dbReference>
<keyword evidence="8" id="KW-0325">Glycoprotein</keyword>
<keyword evidence="9" id="KW-0732">Signal</keyword>
<evidence type="ECO:0000256" key="8">
    <source>
        <dbReference type="ARBA" id="ARBA00023180"/>
    </source>
</evidence>
<dbReference type="CDD" id="cd00104">
    <property type="entry name" value="KAZAL_FS"/>
    <property type="match status" value="2"/>
</dbReference>
<comment type="subcellular location">
    <subcellularLocation>
        <location evidence="1">Secreted</location>
    </subcellularLocation>
</comment>
<dbReference type="InterPro" id="IPR050159">
    <property type="entry name" value="Kazal-type_SerProtInhib"/>
</dbReference>
<protein>
    <recommendedName>
        <fullName evidence="2">Ovomucoid</fullName>
    </recommendedName>
</protein>
<evidence type="ECO:0000313" key="11">
    <source>
        <dbReference type="Proteomes" id="UP001652627"/>
    </source>
</evidence>
<accession>A0ABM4F890</accession>
<dbReference type="PROSITE" id="PS51257">
    <property type="entry name" value="PROKAR_LIPOPROTEIN"/>
    <property type="match status" value="1"/>
</dbReference>
<evidence type="ECO:0000256" key="2">
    <source>
        <dbReference type="ARBA" id="ARBA00019248"/>
    </source>
</evidence>
<gene>
    <name evidence="12" type="primary">LOC106485282</name>
</gene>
<dbReference type="PANTHER" id="PTHR47499:SF1">
    <property type="entry name" value="SERINE PROTEASE INHIBITOR KAZAL-TYPE 7"/>
    <property type="match status" value="1"/>
</dbReference>
<dbReference type="PANTHER" id="PTHR47499">
    <property type="entry name" value="SERINE PROTEASE INHIBITOR KAZAL-TYPE 7 SPINK7"/>
    <property type="match status" value="1"/>
</dbReference>
<name>A0ABM4F890_9AVES</name>
<keyword evidence="4" id="KW-0646">Protease inhibitor</keyword>
<evidence type="ECO:0000259" key="10">
    <source>
        <dbReference type="PROSITE" id="PS51465"/>
    </source>
</evidence>
<evidence type="ECO:0000256" key="4">
    <source>
        <dbReference type="ARBA" id="ARBA00022690"/>
    </source>
</evidence>
<dbReference type="Pfam" id="PF00050">
    <property type="entry name" value="Kazal_1"/>
    <property type="match status" value="3"/>
</dbReference>
<feature type="chain" id="PRO_5045782785" description="Ovomucoid" evidence="9">
    <location>
        <begin position="25"/>
        <end position="190"/>
    </location>
</feature>
<dbReference type="InterPro" id="IPR036058">
    <property type="entry name" value="Kazal_dom_sf"/>
</dbReference>
<dbReference type="GeneID" id="106485282"/>
<evidence type="ECO:0000313" key="12">
    <source>
        <dbReference type="RefSeq" id="XP_067161179.1"/>
    </source>
</evidence>
<evidence type="ECO:0000256" key="7">
    <source>
        <dbReference type="ARBA" id="ARBA00023157"/>
    </source>
</evidence>
<dbReference type="Proteomes" id="UP001652627">
    <property type="component" value="Chromosome 14"/>
</dbReference>
<organism evidence="11 12">
    <name type="scientific">Apteryx mantelli</name>
    <name type="common">North Island brown kiwi</name>
    <dbReference type="NCBI Taxonomy" id="2696672"/>
    <lineage>
        <taxon>Eukaryota</taxon>
        <taxon>Metazoa</taxon>
        <taxon>Chordata</taxon>
        <taxon>Craniata</taxon>
        <taxon>Vertebrata</taxon>
        <taxon>Euteleostomi</taxon>
        <taxon>Archelosauria</taxon>
        <taxon>Archosauria</taxon>
        <taxon>Dinosauria</taxon>
        <taxon>Saurischia</taxon>
        <taxon>Theropoda</taxon>
        <taxon>Coelurosauria</taxon>
        <taxon>Aves</taxon>
        <taxon>Palaeognathae</taxon>
        <taxon>Apterygiformes</taxon>
        <taxon>Apterygidae</taxon>
        <taxon>Apteryx</taxon>
    </lineage>
</organism>
<evidence type="ECO:0000256" key="5">
    <source>
        <dbReference type="ARBA" id="ARBA00022737"/>
    </source>
</evidence>
<dbReference type="PROSITE" id="PS00282">
    <property type="entry name" value="KAZAL_1"/>
    <property type="match status" value="2"/>
</dbReference>
<sequence length="190" mass="21279">MKITRIVALLGLVFLSCLSDVVTGGRWASCSRYFSSRGTDLRCRESFEPVCGTDGVTYPNECSLCMEMRRCKTVDKQHDGRCVQINCAGHLRANDGDDRICTREYNPICATNGITYANQCKFCAAVANGADIDLFRLGECLQVDCSDYLRAKDICTFEYEPVCGSDGKTYRNKCQFCYSVQHCRSLVQTE</sequence>
<feature type="domain" description="Kazal-like" evidence="10">
    <location>
        <begin position="141"/>
        <end position="190"/>
    </location>
</feature>
<dbReference type="RefSeq" id="XP_067161179.1">
    <property type="nucleotide sequence ID" value="XM_067305078.1"/>
</dbReference>
<proteinExistence type="predicted"/>
<dbReference type="SMART" id="SM00280">
    <property type="entry name" value="KAZAL"/>
    <property type="match status" value="3"/>
</dbReference>